<dbReference type="PANTHER" id="PTHR10582">
    <property type="entry name" value="TRANSIENT RECEPTOR POTENTIAL ION CHANNEL PROTEIN"/>
    <property type="match status" value="1"/>
</dbReference>
<feature type="transmembrane region" description="Helical" evidence="2">
    <location>
        <begin position="469"/>
        <end position="490"/>
    </location>
</feature>
<organism evidence="3 4">
    <name type="scientific">Glomus cerebriforme</name>
    <dbReference type="NCBI Taxonomy" id="658196"/>
    <lineage>
        <taxon>Eukaryota</taxon>
        <taxon>Fungi</taxon>
        <taxon>Fungi incertae sedis</taxon>
        <taxon>Mucoromycota</taxon>
        <taxon>Glomeromycotina</taxon>
        <taxon>Glomeromycetes</taxon>
        <taxon>Glomerales</taxon>
        <taxon>Glomeraceae</taxon>
        <taxon>Glomus</taxon>
    </lineage>
</organism>
<evidence type="ECO:0000256" key="1">
    <source>
        <dbReference type="ARBA" id="ARBA00022737"/>
    </source>
</evidence>
<accession>A0A397S362</accession>
<gene>
    <name evidence="3" type="ORF">C1645_791725</name>
</gene>
<evidence type="ECO:0000313" key="4">
    <source>
        <dbReference type="Proteomes" id="UP000265703"/>
    </source>
</evidence>
<keyword evidence="2" id="KW-0472">Membrane</keyword>
<reference evidence="3 4" key="1">
    <citation type="submission" date="2018-06" db="EMBL/GenBank/DDBJ databases">
        <title>Comparative genomics reveals the genomic features of Rhizophagus irregularis, R. cerebriforme, R. diaphanum and Gigaspora rosea, and their symbiotic lifestyle signature.</title>
        <authorList>
            <person name="Morin E."/>
            <person name="San Clemente H."/>
            <person name="Chen E.C.H."/>
            <person name="De La Providencia I."/>
            <person name="Hainaut M."/>
            <person name="Kuo A."/>
            <person name="Kohler A."/>
            <person name="Murat C."/>
            <person name="Tang N."/>
            <person name="Roy S."/>
            <person name="Loubradou J."/>
            <person name="Henrissat B."/>
            <person name="Grigoriev I.V."/>
            <person name="Corradi N."/>
            <person name="Roux C."/>
            <person name="Martin F.M."/>
        </authorList>
    </citation>
    <scope>NUCLEOTIDE SEQUENCE [LARGE SCALE GENOMIC DNA]</scope>
    <source>
        <strain evidence="3 4">DAOM 227022</strain>
    </source>
</reference>
<dbReference type="GO" id="GO:0098703">
    <property type="term" value="P:calcium ion import across plasma membrane"/>
    <property type="evidence" value="ECO:0007669"/>
    <property type="project" value="TreeGrafter"/>
</dbReference>
<keyword evidence="2" id="KW-0812">Transmembrane</keyword>
<name>A0A397S362_9GLOM</name>
<comment type="caution">
    <text evidence="3">The sequence shown here is derived from an EMBL/GenBank/DDBJ whole genome shotgun (WGS) entry which is preliminary data.</text>
</comment>
<protein>
    <recommendedName>
        <fullName evidence="5">Ion transport domain-containing protein</fullName>
    </recommendedName>
</protein>
<dbReference type="Proteomes" id="UP000265703">
    <property type="component" value="Unassembled WGS sequence"/>
</dbReference>
<dbReference type="GO" id="GO:0005886">
    <property type="term" value="C:plasma membrane"/>
    <property type="evidence" value="ECO:0007669"/>
    <property type="project" value="TreeGrafter"/>
</dbReference>
<keyword evidence="1" id="KW-0677">Repeat</keyword>
<proteinExistence type="predicted"/>
<feature type="transmembrane region" description="Helical" evidence="2">
    <location>
        <begin position="437"/>
        <end position="457"/>
    </location>
</feature>
<sequence>MNYDYDYFDKLGDPDEEFIDEIKKVLELLYGIKNMDNVKDIDTLMNFIQENLMKKSVPNQLDDEDLKTITTVKPNKRIIYPEIYNESDIEWKNDESIRKLIDYCLKKNEENEHKFMLIVSHLLPILVKESYKNLVDELVTQLTYVKVPSEWFQEENQNYETFLSIREELWGYRFPKHETATICSSIFDRFEKEPRHHVTLCYVPLPGLCTFPDDNNLLFPGGLSPFVKLVMSNDDELLNDKHISTKIFDSPFFHAIIKFKWHIFGRLIHNIVLFVYTTFFILFVTSTTLDFNKHINIFNAIKNYTEEVVIAASKSYIAAITVTIGNIDNVTNSVVNNVTIAEAVKSNIDVITGTIYKATLEAEAKLPHIDIISAINNAAIGAINSKEINDTMITSAIENEVISVINNNYIIEFNKTINGIDAITINEAINSIGGKHLMIVCMILITMGLFIIFRHIIILVKNGFGKQLFSVPSTYVLITAITFIIITGFIELKFLDCSLKILGTFQSISNFLLWICFIGLLCLFKKIGVFAIENTFENYVKSFDNEWAGFISASYDSLDPWKNDYLVIIIKILFSFFTSIIIMNLLIAIINNIYEDVYQHAYTEWSVIRAWVIAYFELAISTPRNDWLSNFIIPHVRRKDKNCFPPTIVYEVSTEKVKEWHNPKIALNSI</sequence>
<feature type="transmembrane region" description="Helical" evidence="2">
    <location>
        <begin position="267"/>
        <end position="285"/>
    </location>
</feature>
<evidence type="ECO:0000256" key="2">
    <source>
        <dbReference type="SAM" id="Phobius"/>
    </source>
</evidence>
<dbReference type="InterPro" id="IPR024862">
    <property type="entry name" value="TRPV"/>
</dbReference>
<keyword evidence="2" id="KW-1133">Transmembrane helix</keyword>
<evidence type="ECO:0008006" key="5">
    <source>
        <dbReference type="Google" id="ProtNLM"/>
    </source>
</evidence>
<dbReference type="GO" id="GO:0005216">
    <property type="term" value="F:monoatomic ion channel activity"/>
    <property type="evidence" value="ECO:0007669"/>
    <property type="project" value="InterPro"/>
</dbReference>
<dbReference type="PANTHER" id="PTHR10582:SF2">
    <property type="entry name" value="INACTIVE"/>
    <property type="match status" value="1"/>
</dbReference>
<dbReference type="AlphaFoldDB" id="A0A397S362"/>
<feature type="transmembrane region" description="Helical" evidence="2">
    <location>
        <begin position="565"/>
        <end position="590"/>
    </location>
</feature>
<dbReference type="EMBL" id="QKYT01000886">
    <property type="protein sequence ID" value="RIA80850.1"/>
    <property type="molecule type" value="Genomic_DNA"/>
</dbReference>
<evidence type="ECO:0000313" key="3">
    <source>
        <dbReference type="EMBL" id="RIA80850.1"/>
    </source>
</evidence>
<feature type="transmembrane region" description="Helical" evidence="2">
    <location>
        <begin position="511"/>
        <end position="532"/>
    </location>
</feature>
<keyword evidence="4" id="KW-1185">Reference proteome</keyword>